<gene>
    <name evidence="7" type="ORF">PQU94_08905</name>
</gene>
<dbReference type="EMBL" id="JAQQKW010000004">
    <property type="protein sequence ID" value="MDC7694399.1"/>
    <property type="molecule type" value="Genomic_DNA"/>
</dbReference>
<protein>
    <submittedName>
        <fullName evidence="7">Glutathionylspermidine synthase family protein</fullName>
    </submittedName>
</protein>
<evidence type="ECO:0000256" key="5">
    <source>
        <dbReference type="ARBA" id="ARBA00022842"/>
    </source>
</evidence>
<dbReference type="Proteomes" id="UP001216595">
    <property type="component" value="Unassembled WGS sequence"/>
</dbReference>
<feature type="domain" description="Glutathionylspermidine synthase pre-ATP-grasp-like" evidence="6">
    <location>
        <begin position="12"/>
        <end position="399"/>
    </location>
</feature>
<dbReference type="Gene3D" id="3.30.1490.330">
    <property type="match status" value="1"/>
</dbReference>
<organism evidence="7 8">
    <name type="scientific">Asticcacaulis currens</name>
    <dbReference type="NCBI Taxonomy" id="2984210"/>
    <lineage>
        <taxon>Bacteria</taxon>
        <taxon>Pseudomonadati</taxon>
        <taxon>Pseudomonadota</taxon>
        <taxon>Alphaproteobacteria</taxon>
        <taxon>Caulobacterales</taxon>
        <taxon>Caulobacteraceae</taxon>
        <taxon>Asticcacaulis</taxon>
    </lineage>
</organism>
<evidence type="ECO:0000313" key="7">
    <source>
        <dbReference type="EMBL" id="MDC7694399.1"/>
    </source>
</evidence>
<sequence>MERCLVPPRANWQARVEAEGMLWHTANGVPYWHEGAAYRFTEAEIEQLHEATQACHDMALSAVGAIIEGGELAQYSYGAEAIALIERSWQTRERDIYGRIDLAYDGVHPPKMLEYNADTPTSLLEGAVVQWTWLTDTAGADATNQYNDIHRALVDRMQTLKAERDAGLLGVRQRGAPLHVACVFPHDEDTGTVAYIESVAREAGLEVCFVPIDQIGFSEVEGGTFLDQNDGPIRLLFKLYPWDWLLADDYGAPLTQAVLKNSIRLFEPAWKMLLANKLLMARMWEMYPDSPYLLETRVSDAAFRAAGRAFVCKPALGREGQNVSVFAPDGGNATARTDGHYADNDFVYQAFADLFRDPASGSYALIGSWVINGEAVGMGIRESDHLITDDRSRFVPHFFK</sequence>
<keyword evidence="4" id="KW-0067">ATP-binding</keyword>
<evidence type="ECO:0000256" key="3">
    <source>
        <dbReference type="ARBA" id="ARBA00022741"/>
    </source>
</evidence>
<evidence type="ECO:0000256" key="2">
    <source>
        <dbReference type="ARBA" id="ARBA00022723"/>
    </source>
</evidence>
<comment type="caution">
    <text evidence="7">The sequence shown here is derived from an EMBL/GenBank/DDBJ whole genome shotgun (WGS) entry which is preliminary data.</text>
</comment>
<evidence type="ECO:0000256" key="1">
    <source>
        <dbReference type="ARBA" id="ARBA00022598"/>
    </source>
</evidence>
<evidence type="ECO:0000313" key="8">
    <source>
        <dbReference type="Proteomes" id="UP001216595"/>
    </source>
</evidence>
<evidence type="ECO:0000259" key="6">
    <source>
        <dbReference type="Pfam" id="PF03738"/>
    </source>
</evidence>
<dbReference type="RefSeq" id="WP_272741108.1">
    <property type="nucleotide sequence ID" value="NZ_JAQQKW010000004.1"/>
</dbReference>
<evidence type="ECO:0000256" key="4">
    <source>
        <dbReference type="ARBA" id="ARBA00022840"/>
    </source>
</evidence>
<dbReference type="InterPro" id="IPR016185">
    <property type="entry name" value="PreATP-grasp_dom_sf"/>
</dbReference>
<keyword evidence="5" id="KW-0460">Magnesium</keyword>
<accession>A0ABT5IDX9</accession>
<dbReference type="SUPFAM" id="SSF56059">
    <property type="entry name" value="Glutathione synthetase ATP-binding domain-like"/>
    <property type="match status" value="1"/>
</dbReference>
<keyword evidence="3" id="KW-0547">Nucleotide-binding</keyword>
<keyword evidence="2" id="KW-0479">Metal-binding</keyword>
<name>A0ABT5IDX9_9CAUL</name>
<keyword evidence="8" id="KW-1185">Reference proteome</keyword>
<reference evidence="7 8" key="1">
    <citation type="submission" date="2023-01" db="EMBL/GenBank/DDBJ databases">
        <title>Novel species of the genus Asticcacaulis isolated from rivers.</title>
        <authorList>
            <person name="Lu H."/>
        </authorList>
    </citation>
    <scope>NUCLEOTIDE SEQUENCE [LARGE SCALE GENOMIC DNA]</scope>
    <source>
        <strain evidence="7 8">DXS10W</strain>
    </source>
</reference>
<keyword evidence="1" id="KW-0436">Ligase</keyword>
<dbReference type="SUPFAM" id="SSF52440">
    <property type="entry name" value="PreATP-grasp domain"/>
    <property type="match status" value="1"/>
</dbReference>
<dbReference type="InterPro" id="IPR005494">
    <property type="entry name" value="GSPS_pre-ATP-grasp-like_dom"/>
</dbReference>
<proteinExistence type="predicted"/>
<dbReference type="Pfam" id="PF03738">
    <property type="entry name" value="GSP_synth"/>
    <property type="match status" value="1"/>
</dbReference>